<evidence type="ECO:0000313" key="1">
    <source>
        <dbReference type="EMBL" id="MFC5418580.1"/>
    </source>
</evidence>
<proteinExistence type="predicted"/>
<sequence length="55" mass="6344">MFRIFASIAIFAKRLDAHLTRGVEIRGRRLAGLKPLATAWTRGYRLVEPHWPVAR</sequence>
<evidence type="ECO:0000313" key="2">
    <source>
        <dbReference type="Proteomes" id="UP001596053"/>
    </source>
</evidence>
<accession>A0ABW0IMX1</accession>
<reference evidence="2" key="1">
    <citation type="journal article" date="2019" name="Int. J. Syst. Evol. Microbiol.">
        <title>The Global Catalogue of Microorganisms (GCM) 10K type strain sequencing project: providing services to taxonomists for standard genome sequencing and annotation.</title>
        <authorList>
            <consortium name="The Broad Institute Genomics Platform"/>
            <consortium name="The Broad Institute Genome Sequencing Center for Infectious Disease"/>
            <person name="Wu L."/>
            <person name="Ma J."/>
        </authorList>
    </citation>
    <scope>NUCLEOTIDE SEQUENCE [LARGE SCALE GENOMIC DNA]</scope>
    <source>
        <strain evidence="2">NCAIM B.01391</strain>
    </source>
</reference>
<gene>
    <name evidence="1" type="ORF">ACFPOB_03275</name>
</gene>
<dbReference type="Proteomes" id="UP001596053">
    <property type="component" value="Unassembled WGS sequence"/>
</dbReference>
<dbReference type="EMBL" id="JBHSLW010000005">
    <property type="protein sequence ID" value="MFC5418580.1"/>
    <property type="molecule type" value="Genomic_DNA"/>
</dbReference>
<keyword evidence="2" id="KW-1185">Reference proteome</keyword>
<dbReference type="RefSeq" id="WP_377795864.1">
    <property type="nucleotide sequence ID" value="NZ_JBHSLW010000005.1"/>
</dbReference>
<comment type="caution">
    <text evidence="1">The sequence shown here is derived from an EMBL/GenBank/DDBJ whole genome shotgun (WGS) entry which is preliminary data.</text>
</comment>
<protein>
    <submittedName>
        <fullName evidence="1">Uncharacterized protein</fullName>
    </submittedName>
</protein>
<name>A0ABW0IMX1_9HYPH</name>
<organism evidence="1 2">
    <name type="scientific">Bosea eneae</name>
    <dbReference type="NCBI Taxonomy" id="151454"/>
    <lineage>
        <taxon>Bacteria</taxon>
        <taxon>Pseudomonadati</taxon>
        <taxon>Pseudomonadota</taxon>
        <taxon>Alphaproteobacteria</taxon>
        <taxon>Hyphomicrobiales</taxon>
        <taxon>Boseaceae</taxon>
        <taxon>Bosea</taxon>
    </lineage>
</organism>